<dbReference type="PROSITE" id="PS50850">
    <property type="entry name" value="MFS"/>
    <property type="match status" value="1"/>
</dbReference>
<reference evidence="10" key="1">
    <citation type="submission" date="2022-07" db="EMBL/GenBank/DDBJ databases">
        <title>Description and genome-wide analysis of Profundicola chukchiensis gen. nov., sp. nov., marine bacteria isolated from bottom sediments of the Chukchi Sea.</title>
        <authorList>
            <person name="Romanenko L."/>
            <person name="Otstavnykh N."/>
            <person name="Kurilenko V."/>
            <person name="Eremeev V."/>
            <person name="Velansky P."/>
            <person name="Mikhailov V."/>
            <person name="Isaeva M."/>
        </authorList>
    </citation>
    <scope>NUCLEOTIDE SEQUENCE</scope>
    <source>
        <strain evidence="10">KMM 9713</strain>
    </source>
</reference>
<feature type="transmembrane region" description="Helical" evidence="8">
    <location>
        <begin position="102"/>
        <end position="123"/>
    </location>
</feature>
<comment type="caution">
    <text evidence="10">The sequence shown here is derived from an EMBL/GenBank/DDBJ whole genome shotgun (WGS) entry which is preliminary data.</text>
</comment>
<dbReference type="Proteomes" id="UP001152599">
    <property type="component" value="Unassembled WGS sequence"/>
</dbReference>
<dbReference type="RefSeq" id="WP_304421299.1">
    <property type="nucleotide sequence ID" value="NZ_JANCMU010000010.1"/>
</dbReference>
<dbReference type="EMBL" id="JANCMU010000010">
    <property type="protein sequence ID" value="MDG4947038.1"/>
    <property type="molecule type" value="Genomic_DNA"/>
</dbReference>
<accession>A0A9X4RVC7</accession>
<dbReference type="CDD" id="cd17320">
    <property type="entry name" value="MFS_MdfA_MDR_like"/>
    <property type="match status" value="1"/>
</dbReference>
<feature type="transmembrane region" description="Helical" evidence="8">
    <location>
        <begin position="46"/>
        <end position="65"/>
    </location>
</feature>
<dbReference type="PANTHER" id="PTHR23502">
    <property type="entry name" value="MAJOR FACILITATOR SUPERFAMILY"/>
    <property type="match status" value="1"/>
</dbReference>
<dbReference type="PANTHER" id="PTHR23502:SF132">
    <property type="entry name" value="POLYAMINE TRANSPORTER 2-RELATED"/>
    <property type="match status" value="1"/>
</dbReference>
<dbReference type="GO" id="GO:0042910">
    <property type="term" value="F:xenobiotic transmembrane transporter activity"/>
    <property type="evidence" value="ECO:0007669"/>
    <property type="project" value="InterPro"/>
</dbReference>
<evidence type="ECO:0000256" key="8">
    <source>
        <dbReference type="SAM" id="Phobius"/>
    </source>
</evidence>
<evidence type="ECO:0000256" key="2">
    <source>
        <dbReference type="ARBA" id="ARBA00006236"/>
    </source>
</evidence>
<feature type="transmembrane region" description="Helical" evidence="8">
    <location>
        <begin position="165"/>
        <end position="185"/>
    </location>
</feature>
<dbReference type="Gene3D" id="1.20.1720.10">
    <property type="entry name" value="Multidrug resistance protein D"/>
    <property type="match status" value="1"/>
</dbReference>
<feature type="transmembrane region" description="Helical" evidence="8">
    <location>
        <begin position="135"/>
        <end position="153"/>
    </location>
</feature>
<dbReference type="GO" id="GO:0005886">
    <property type="term" value="C:plasma membrane"/>
    <property type="evidence" value="ECO:0007669"/>
    <property type="project" value="UniProtKB-SubCell"/>
</dbReference>
<sequence>MEITSREKLILVLILGSIAALGPFTVDMYLPAFPAIADDLSTSLKVMSYTLTSYFLGISIGQLIYGPIIDKYGRKPPLLIGLAIYSIASFCIIFSPNIDTMIVLRFVQALGASVGMVASMSIVRDIFKGKEIAKMLTNIMLVMGVAPVIAPTLGGLFLDNFKWEAIFFFLFAISAVVLIAVYFLLKETTGYQPDVKLRFVSSVKNYYITLQNKAFTKFTISGSMAMAFLFCYIASIPFIFMTWYEVSQQNFGLLFGMNAFGLIIGSQVNRVLLKKFNLIYITNVVFVIMLIVMLGLLIAFYITTVNLVAFAITIFFIMFLIGFLNPNSMALAMDNVDKNIGLASALNGSFRMASGAVASAAIAIFFDGTPMPFVWFIFILMSLSFALHLWAMKGSKVAE</sequence>
<evidence type="ECO:0000256" key="7">
    <source>
        <dbReference type="ARBA" id="ARBA00023136"/>
    </source>
</evidence>
<feature type="transmembrane region" description="Helical" evidence="8">
    <location>
        <begin position="9"/>
        <end position="26"/>
    </location>
</feature>
<evidence type="ECO:0000256" key="3">
    <source>
        <dbReference type="ARBA" id="ARBA00022448"/>
    </source>
</evidence>
<evidence type="ECO:0000256" key="4">
    <source>
        <dbReference type="ARBA" id="ARBA00022475"/>
    </source>
</evidence>
<keyword evidence="6 8" id="KW-1133">Transmembrane helix</keyword>
<evidence type="ECO:0000256" key="1">
    <source>
        <dbReference type="ARBA" id="ARBA00004651"/>
    </source>
</evidence>
<evidence type="ECO:0000259" key="9">
    <source>
        <dbReference type="PROSITE" id="PS50850"/>
    </source>
</evidence>
<dbReference type="Pfam" id="PF07690">
    <property type="entry name" value="MFS_1"/>
    <property type="match status" value="1"/>
</dbReference>
<feature type="transmembrane region" description="Helical" evidence="8">
    <location>
        <begin position="372"/>
        <end position="391"/>
    </location>
</feature>
<proteinExistence type="inferred from homology"/>
<evidence type="ECO:0000256" key="6">
    <source>
        <dbReference type="ARBA" id="ARBA00022989"/>
    </source>
</evidence>
<feature type="transmembrane region" description="Helical" evidence="8">
    <location>
        <begin position="250"/>
        <end position="266"/>
    </location>
</feature>
<name>A0A9X4RVC7_9FLAO</name>
<keyword evidence="4" id="KW-1003">Cell membrane</keyword>
<organism evidence="10 11">
    <name type="scientific">Profundicola chukchiensis</name>
    <dbReference type="NCBI Taxonomy" id="2961959"/>
    <lineage>
        <taxon>Bacteria</taxon>
        <taxon>Pseudomonadati</taxon>
        <taxon>Bacteroidota</taxon>
        <taxon>Flavobacteriia</taxon>
        <taxon>Flavobacteriales</taxon>
        <taxon>Weeksellaceae</taxon>
        <taxon>Profundicola</taxon>
    </lineage>
</organism>
<dbReference type="InterPro" id="IPR004812">
    <property type="entry name" value="Efflux_drug-R_Bcr/CmlA"/>
</dbReference>
<dbReference type="InterPro" id="IPR036259">
    <property type="entry name" value="MFS_trans_sf"/>
</dbReference>
<feature type="transmembrane region" description="Helical" evidence="8">
    <location>
        <begin position="77"/>
        <end position="96"/>
    </location>
</feature>
<evidence type="ECO:0000313" key="10">
    <source>
        <dbReference type="EMBL" id="MDG4947038.1"/>
    </source>
</evidence>
<feature type="transmembrane region" description="Helical" evidence="8">
    <location>
        <begin position="225"/>
        <end position="244"/>
    </location>
</feature>
<keyword evidence="7 8" id="KW-0472">Membrane</keyword>
<comment type="subcellular location">
    <subcellularLocation>
        <location evidence="1">Cell membrane</location>
        <topology evidence="1">Multi-pass membrane protein</topology>
    </subcellularLocation>
</comment>
<evidence type="ECO:0000313" key="11">
    <source>
        <dbReference type="Proteomes" id="UP001152599"/>
    </source>
</evidence>
<feature type="domain" description="Major facilitator superfamily (MFS) profile" evidence="9">
    <location>
        <begin position="8"/>
        <end position="396"/>
    </location>
</feature>
<evidence type="ECO:0000256" key="5">
    <source>
        <dbReference type="ARBA" id="ARBA00022692"/>
    </source>
</evidence>
<dbReference type="NCBIfam" id="TIGR00710">
    <property type="entry name" value="efflux_Bcr_CflA"/>
    <property type="match status" value="1"/>
</dbReference>
<feature type="transmembrane region" description="Helical" evidence="8">
    <location>
        <begin position="278"/>
        <end position="301"/>
    </location>
</feature>
<keyword evidence="3" id="KW-0813">Transport</keyword>
<protein>
    <submittedName>
        <fullName evidence="10">Multidrug effflux MFS transporter</fullName>
    </submittedName>
</protein>
<comment type="similarity">
    <text evidence="2">Belongs to the major facilitator superfamily. Bcr/CmlA family.</text>
</comment>
<feature type="transmembrane region" description="Helical" evidence="8">
    <location>
        <begin position="345"/>
        <end position="366"/>
    </location>
</feature>
<feature type="transmembrane region" description="Helical" evidence="8">
    <location>
        <begin position="307"/>
        <end position="324"/>
    </location>
</feature>
<dbReference type="GO" id="GO:1990961">
    <property type="term" value="P:xenobiotic detoxification by transmembrane export across the plasma membrane"/>
    <property type="evidence" value="ECO:0007669"/>
    <property type="project" value="InterPro"/>
</dbReference>
<gene>
    <name evidence="10" type="ORF">NMK71_11505</name>
</gene>
<dbReference type="SUPFAM" id="SSF103473">
    <property type="entry name" value="MFS general substrate transporter"/>
    <property type="match status" value="1"/>
</dbReference>
<dbReference type="FunFam" id="1.20.1720.10:FF:000005">
    <property type="entry name" value="Bcr/CflA family efflux transporter"/>
    <property type="match status" value="1"/>
</dbReference>
<dbReference type="AlphaFoldDB" id="A0A9X4RVC7"/>
<dbReference type="InterPro" id="IPR011701">
    <property type="entry name" value="MFS"/>
</dbReference>
<keyword evidence="11" id="KW-1185">Reference proteome</keyword>
<keyword evidence="5 8" id="KW-0812">Transmembrane</keyword>
<dbReference type="InterPro" id="IPR020846">
    <property type="entry name" value="MFS_dom"/>
</dbReference>